<accession>A0ACB9Z948</accession>
<reference evidence="1 2" key="1">
    <citation type="journal article" date="2022" name="New Phytol.">
        <title>Ecological generalism drives hyperdiversity of secondary metabolite gene clusters in xylarialean endophytes.</title>
        <authorList>
            <person name="Franco M.E.E."/>
            <person name="Wisecaver J.H."/>
            <person name="Arnold A.E."/>
            <person name="Ju Y.M."/>
            <person name="Slot J.C."/>
            <person name="Ahrendt S."/>
            <person name="Moore L.P."/>
            <person name="Eastman K.E."/>
            <person name="Scott K."/>
            <person name="Konkel Z."/>
            <person name="Mondo S.J."/>
            <person name="Kuo A."/>
            <person name="Hayes R.D."/>
            <person name="Haridas S."/>
            <person name="Andreopoulos B."/>
            <person name="Riley R."/>
            <person name="LaButti K."/>
            <person name="Pangilinan J."/>
            <person name="Lipzen A."/>
            <person name="Amirebrahimi M."/>
            <person name="Yan J."/>
            <person name="Adam C."/>
            <person name="Keymanesh K."/>
            <person name="Ng V."/>
            <person name="Louie K."/>
            <person name="Northen T."/>
            <person name="Drula E."/>
            <person name="Henrissat B."/>
            <person name="Hsieh H.M."/>
            <person name="Youens-Clark K."/>
            <person name="Lutzoni F."/>
            <person name="Miadlikowska J."/>
            <person name="Eastwood D.C."/>
            <person name="Hamelin R.C."/>
            <person name="Grigoriev I.V."/>
            <person name="U'Ren J.M."/>
        </authorList>
    </citation>
    <scope>NUCLEOTIDE SEQUENCE [LARGE SCALE GENOMIC DNA]</scope>
    <source>
        <strain evidence="1 2">CBS 119005</strain>
    </source>
</reference>
<keyword evidence="2" id="KW-1185">Reference proteome</keyword>
<evidence type="ECO:0000313" key="1">
    <source>
        <dbReference type="EMBL" id="KAI4867614.1"/>
    </source>
</evidence>
<proteinExistence type="predicted"/>
<evidence type="ECO:0000313" key="2">
    <source>
        <dbReference type="Proteomes" id="UP001497700"/>
    </source>
</evidence>
<name>A0ACB9Z948_9PEZI</name>
<protein>
    <submittedName>
        <fullName evidence="1">Heterokaryon incompatibility protein-domain-containing protein</fullName>
    </submittedName>
</protein>
<comment type="caution">
    <text evidence="1">The sequence shown here is derived from an EMBL/GenBank/DDBJ whole genome shotgun (WGS) entry which is preliminary data.</text>
</comment>
<gene>
    <name evidence="1" type="ORF">F4820DRAFT_412848</name>
</gene>
<dbReference type="Proteomes" id="UP001497700">
    <property type="component" value="Unassembled WGS sequence"/>
</dbReference>
<organism evidence="1 2">
    <name type="scientific">Hypoxylon rubiginosum</name>
    <dbReference type="NCBI Taxonomy" id="110542"/>
    <lineage>
        <taxon>Eukaryota</taxon>
        <taxon>Fungi</taxon>
        <taxon>Dikarya</taxon>
        <taxon>Ascomycota</taxon>
        <taxon>Pezizomycotina</taxon>
        <taxon>Sordariomycetes</taxon>
        <taxon>Xylariomycetidae</taxon>
        <taxon>Xylariales</taxon>
        <taxon>Hypoxylaceae</taxon>
        <taxon>Hypoxylon</taxon>
    </lineage>
</organism>
<dbReference type="EMBL" id="MU393445">
    <property type="protein sequence ID" value="KAI4867614.1"/>
    <property type="molecule type" value="Genomic_DNA"/>
</dbReference>
<sequence>MPNHATYADSLEELGGVDPSSQIPLLSYPPRGGSPPPSGSGIVGSVSHESLLSVENSATTSLSPGEGFTSSQENISEGKAALYAALPLNTRTSIRVLDLEESEDGPVTGQLRVVDLDEHPFFTALSYVWGEYSEPKDTISCNGHLVEVTKNCLSALRQMRGFGPLTIWVDSICIDQDNVHEKSVQIPLMGRLYSSTGAQAVYVWLGEGTKDTDAAMDYFGKGGLPFSFLISKNARDGQTWENGVPTGNSMALRLSFYLYFRSITIRIWPHYKGIQDLLSRPWVERLWTLQEVLLSDKVIIVCGKKAIPLQALAYSVKYMEFFRWHSIGVRFPRDLLRWQRLVSIWTAFFGNGIVNADQDRTLYQELELHQKYLQRGWLFFKILLGAHFALFFLLSIGIAVFPRLTNATLIYYWIIRIAWFFAWPSLVPFAISIGAARFRFYPYKSSESLFIEIHGRKSLYAKDKFYATHSLLRSEYDTPDYTTSGVKLVYRYLFMDLLTHTRNLDILLFTSHSKVRRSPSWVINWSTTRPSWIDATFHHGSRFNKWYNKQLNLFSRTSLLITKRYPCATPGSKKRWSFCCGEHLNVTGIAIGRISWSSGWIKSLSDTASEEELLDSMKAFLEAFRRVKDVPYSEFPNIRTSIKIDELSRLVADRQDYEGLKNIRYRWRMAMVSGIQKGPEWTLKQFQRVHKWSFLWSWDTRLRQWVDEAAKLLPKRVRTPFDFHVDLTNYFNSEHMALGVCEGSYSEAGVIPRSAREGDVVALIAGVSMPMILREDGDGYSVIGPSFFKGVMNGTVWKKLGSDDLDDILLT</sequence>